<dbReference type="InterPro" id="IPR020554">
    <property type="entry name" value="UPF0021_CS"/>
</dbReference>
<feature type="domain" description="tRNA(Ile)-lysidine/2-thiocytidine synthase N-terminal" evidence="3">
    <location>
        <begin position="51"/>
        <end position="187"/>
    </location>
</feature>
<evidence type="ECO:0000313" key="5">
    <source>
        <dbReference type="Proteomes" id="UP000719412"/>
    </source>
</evidence>
<dbReference type="GO" id="GO:0002143">
    <property type="term" value="P:tRNA wobble position uridine thiolation"/>
    <property type="evidence" value="ECO:0007669"/>
    <property type="project" value="TreeGrafter"/>
</dbReference>
<dbReference type="Pfam" id="PF01171">
    <property type="entry name" value="ATP_bind_3"/>
    <property type="match status" value="1"/>
</dbReference>
<name>A0A8J6L831_TENMO</name>
<dbReference type="InterPro" id="IPR056369">
    <property type="entry name" value="CTU1-like_ATP-bd"/>
</dbReference>
<evidence type="ECO:0000256" key="2">
    <source>
        <dbReference type="PIRSR" id="PIRSR004976-51"/>
    </source>
</evidence>
<organism evidence="4 5">
    <name type="scientific">Tenebrio molitor</name>
    <name type="common">Yellow mealworm beetle</name>
    <dbReference type="NCBI Taxonomy" id="7067"/>
    <lineage>
        <taxon>Eukaryota</taxon>
        <taxon>Metazoa</taxon>
        <taxon>Ecdysozoa</taxon>
        <taxon>Arthropoda</taxon>
        <taxon>Hexapoda</taxon>
        <taxon>Insecta</taxon>
        <taxon>Pterygota</taxon>
        <taxon>Neoptera</taxon>
        <taxon>Endopterygota</taxon>
        <taxon>Coleoptera</taxon>
        <taxon>Polyphaga</taxon>
        <taxon>Cucujiformia</taxon>
        <taxon>Tenebrionidae</taxon>
        <taxon>Tenebrio</taxon>
    </lineage>
</organism>
<dbReference type="InterPro" id="IPR011063">
    <property type="entry name" value="TilS/TtcA_N"/>
</dbReference>
<dbReference type="PROSITE" id="PS01263">
    <property type="entry name" value="UPF0021"/>
    <property type="match status" value="1"/>
</dbReference>
<dbReference type="GO" id="GO:0005524">
    <property type="term" value="F:ATP binding"/>
    <property type="evidence" value="ECO:0007669"/>
    <property type="project" value="UniProtKB-KW"/>
</dbReference>
<accession>A0A8J6L831</accession>
<dbReference type="EMBL" id="JABDTM020026876">
    <property type="protein sequence ID" value="KAH0811340.1"/>
    <property type="molecule type" value="Genomic_DNA"/>
</dbReference>
<dbReference type="SUPFAM" id="SSF52402">
    <property type="entry name" value="Adenine nucleotide alpha hydrolases-like"/>
    <property type="match status" value="1"/>
</dbReference>
<feature type="binding site" evidence="2">
    <location>
        <position position="61"/>
    </location>
    <ligand>
        <name>ATP</name>
        <dbReference type="ChEBI" id="CHEBI:30616"/>
    </ligand>
</feature>
<dbReference type="Gene3D" id="3.40.50.620">
    <property type="entry name" value="HUPs"/>
    <property type="match status" value="1"/>
</dbReference>
<dbReference type="InterPro" id="IPR014729">
    <property type="entry name" value="Rossmann-like_a/b/a_fold"/>
</dbReference>
<dbReference type="CDD" id="cd01713">
    <property type="entry name" value="CTU1-like"/>
    <property type="match status" value="1"/>
</dbReference>
<reference evidence="4" key="2">
    <citation type="submission" date="2021-08" db="EMBL/GenBank/DDBJ databases">
        <authorList>
            <person name="Eriksson T."/>
        </authorList>
    </citation>
    <scope>NUCLEOTIDE SEQUENCE</scope>
    <source>
        <strain evidence="4">Stoneville</strain>
        <tissue evidence="4">Whole head</tissue>
    </source>
</reference>
<dbReference type="InterPro" id="IPR035107">
    <property type="entry name" value="tRNA_thiolation_TtcA_Ctu1"/>
</dbReference>
<keyword evidence="2" id="KW-0067">ATP-binding</keyword>
<feature type="binding site" evidence="2">
    <location>
        <begin position="55"/>
        <end position="57"/>
    </location>
    <ligand>
        <name>ATP</name>
        <dbReference type="ChEBI" id="CHEBI:30616"/>
    </ligand>
</feature>
<feature type="binding site" evidence="2">
    <location>
        <position position="170"/>
    </location>
    <ligand>
        <name>ATP</name>
        <dbReference type="ChEBI" id="CHEBI:30616"/>
    </ligand>
</feature>
<dbReference type="GO" id="GO:0005739">
    <property type="term" value="C:mitochondrion"/>
    <property type="evidence" value="ECO:0007669"/>
    <property type="project" value="TreeGrafter"/>
</dbReference>
<dbReference type="AlphaFoldDB" id="A0A8J6L831"/>
<dbReference type="GO" id="GO:0016740">
    <property type="term" value="F:transferase activity"/>
    <property type="evidence" value="ECO:0007669"/>
    <property type="project" value="UniProtKB-KW"/>
</dbReference>
<dbReference type="GO" id="GO:0002144">
    <property type="term" value="C:cytosolic tRNA wobble base thiouridylase complex"/>
    <property type="evidence" value="ECO:0007669"/>
    <property type="project" value="TreeGrafter"/>
</dbReference>
<dbReference type="PANTHER" id="PTHR11807:SF12">
    <property type="entry name" value="CYTOPLASMIC TRNA 2-THIOLATION PROTEIN 1"/>
    <property type="match status" value="1"/>
</dbReference>
<gene>
    <name evidence="4" type="ORF">GEV33_011453</name>
</gene>
<dbReference type="Proteomes" id="UP000719412">
    <property type="component" value="Unassembled WGS sequence"/>
</dbReference>
<evidence type="ECO:0000259" key="3">
    <source>
        <dbReference type="Pfam" id="PF01171"/>
    </source>
</evidence>
<protein>
    <recommendedName>
        <fullName evidence="3">tRNA(Ile)-lysidine/2-thiocytidine synthase N-terminal domain-containing protein</fullName>
    </recommendedName>
</protein>
<evidence type="ECO:0000313" key="4">
    <source>
        <dbReference type="EMBL" id="KAH0811340.1"/>
    </source>
</evidence>
<proteinExistence type="predicted"/>
<keyword evidence="1" id="KW-0808">Transferase</keyword>
<feature type="binding site" evidence="2">
    <location>
        <position position="87"/>
    </location>
    <ligand>
        <name>ATP</name>
        <dbReference type="ChEBI" id="CHEBI:30616"/>
    </ligand>
</feature>
<reference evidence="4" key="1">
    <citation type="journal article" date="2020" name="J Insects Food Feed">
        <title>The yellow mealworm (Tenebrio molitor) genome: a resource for the emerging insects as food and feed industry.</title>
        <authorList>
            <person name="Eriksson T."/>
            <person name="Andere A."/>
            <person name="Kelstrup H."/>
            <person name="Emery V."/>
            <person name="Picard C."/>
        </authorList>
    </citation>
    <scope>NUCLEOTIDE SEQUENCE</scope>
    <source>
        <strain evidence="4">Stoneville</strain>
        <tissue evidence="4">Whole head</tissue>
    </source>
</reference>
<keyword evidence="2" id="KW-0547">Nucleotide-binding</keyword>
<evidence type="ECO:0000256" key="1">
    <source>
        <dbReference type="ARBA" id="ARBA00022679"/>
    </source>
</evidence>
<comment type="caution">
    <text evidence="4">The sequence shown here is derived from an EMBL/GenBank/DDBJ whole genome shotgun (WGS) entry which is preliminary data.</text>
</comment>
<sequence>MPPCSAKCGKNAILKRPKTGDVLCKECFFEAFENEIHFTISRAKLFRAGAKVAVAASGGKDSTVLAYVLKLLNEKYDYKLDLVLLSIDEGITGYRDDSLDTVKQNRDDYKMPLKIMSYKDLYGWTMDEIVAEIGRKNNCTFCGVFRRQALDRGAALLNVDYLATGHNADDIAETVLMNILRGDLARLSRCTSIITVMQPAQSLLT</sequence>
<dbReference type="PIRSF" id="PIRSF004976">
    <property type="entry name" value="ATPase_YdaO"/>
    <property type="match status" value="1"/>
</dbReference>
<dbReference type="PANTHER" id="PTHR11807">
    <property type="entry name" value="ATPASES OF THE PP SUPERFAMILY-RELATED"/>
    <property type="match status" value="1"/>
</dbReference>
<keyword evidence="5" id="KW-1185">Reference proteome</keyword>
<feature type="binding site" evidence="2">
    <location>
        <position position="165"/>
    </location>
    <ligand>
        <name>ATP</name>
        <dbReference type="ChEBI" id="CHEBI:30616"/>
    </ligand>
</feature>
<dbReference type="GO" id="GO:0000049">
    <property type="term" value="F:tRNA binding"/>
    <property type="evidence" value="ECO:0007669"/>
    <property type="project" value="TreeGrafter"/>
</dbReference>